<gene>
    <name evidence="2" type="ORF">J2Z18_002673</name>
</gene>
<dbReference type="Gene3D" id="1.25.40.10">
    <property type="entry name" value="Tetratricopeptide repeat domain"/>
    <property type="match status" value="1"/>
</dbReference>
<dbReference type="InterPro" id="IPR011990">
    <property type="entry name" value="TPR-like_helical_dom_sf"/>
</dbReference>
<name>A0ABS4FBD7_9BACL</name>
<accession>A0ABS4FBD7</accession>
<protein>
    <submittedName>
        <fullName evidence="2">Tetratricopeptide (TPR) repeat protein</fullName>
    </submittedName>
</protein>
<dbReference type="Pfam" id="PF12688">
    <property type="entry name" value="TPR_5"/>
    <property type="match status" value="1"/>
</dbReference>
<reference evidence="2 3" key="1">
    <citation type="submission" date="2021-03" db="EMBL/GenBank/DDBJ databases">
        <title>Genomic Encyclopedia of Type Strains, Phase IV (KMG-IV): sequencing the most valuable type-strain genomes for metagenomic binning, comparative biology and taxonomic classification.</title>
        <authorList>
            <person name="Goeker M."/>
        </authorList>
    </citation>
    <scope>NUCLEOTIDE SEQUENCE [LARGE SCALE GENOMIC DNA]</scope>
    <source>
        <strain evidence="2 3">DSM 15596</strain>
    </source>
</reference>
<sequence>MKCAESEVKWMETLQDAIKLREEGKPEQAKEMLLTLHGQTPDDPDLNYQLAWVHDMLGLEGAAVPYYEKAISSGLAGADRRGALLGLGSTYRTLGRYGKSKEVLELAKKEYPEAREFNVFYAMTLYNLGSYQHAMELLLTELAETSHDEGIVSYRRAISFYADKLDQVWE</sequence>
<evidence type="ECO:0000313" key="2">
    <source>
        <dbReference type="EMBL" id="MBP1893570.1"/>
    </source>
</evidence>
<organism evidence="2 3">
    <name type="scientific">Paenibacillus lactis</name>
    <dbReference type="NCBI Taxonomy" id="228574"/>
    <lineage>
        <taxon>Bacteria</taxon>
        <taxon>Bacillati</taxon>
        <taxon>Bacillota</taxon>
        <taxon>Bacilli</taxon>
        <taxon>Bacillales</taxon>
        <taxon>Paenibacillaceae</taxon>
        <taxon>Paenibacillus</taxon>
    </lineage>
</organism>
<dbReference type="EMBL" id="JAGGKI010000006">
    <property type="protein sequence ID" value="MBP1893570.1"/>
    <property type="molecule type" value="Genomic_DNA"/>
</dbReference>
<evidence type="ECO:0000259" key="1">
    <source>
        <dbReference type="Pfam" id="PF12688"/>
    </source>
</evidence>
<keyword evidence="3" id="KW-1185">Reference proteome</keyword>
<dbReference type="InterPro" id="IPR041656">
    <property type="entry name" value="TPR_5"/>
</dbReference>
<comment type="caution">
    <text evidence="2">The sequence shown here is derived from an EMBL/GenBank/DDBJ whole genome shotgun (WGS) entry which is preliminary data.</text>
</comment>
<evidence type="ECO:0000313" key="3">
    <source>
        <dbReference type="Proteomes" id="UP000706926"/>
    </source>
</evidence>
<feature type="domain" description="Tetratrico peptide repeat group 5" evidence="1">
    <location>
        <begin position="48"/>
        <end position="165"/>
    </location>
</feature>
<dbReference type="SUPFAM" id="SSF48452">
    <property type="entry name" value="TPR-like"/>
    <property type="match status" value="1"/>
</dbReference>
<proteinExistence type="predicted"/>
<dbReference type="Proteomes" id="UP000706926">
    <property type="component" value="Unassembled WGS sequence"/>
</dbReference>